<sequence>MNPFFSVVIPLYNKEDFVETTLNSVLNQTFNNFELIIINDGSTDNSLKVAQEFKDTRIKIIQQKNLGLSAARNAGIKKAKANYIAFLDADDLWMHDYLQTQYNLIQKHKSESIFATNLREFTSRKHSDLNSFSYNPSNEKLITNYFKICKNIFGPSSLVVKKDLVLDIGYFNESITYGEGDEYFIKCFSKYNLVYYQEAKMLYRVGIQNQLTAPNKNSNRVIPDYEVYLKNNQNKDLKKYIDFVHFKLVVLYKMELNYKLVKFYSEKISPTNLTVIQGLKYYTPTSIFYFLKTFYIWVKSFSH</sequence>
<proteinExistence type="predicted"/>
<evidence type="ECO:0000259" key="1">
    <source>
        <dbReference type="Pfam" id="PF00535"/>
    </source>
</evidence>
<dbReference type="PANTHER" id="PTHR22916:SF3">
    <property type="entry name" value="UDP-GLCNAC:BETAGAL BETA-1,3-N-ACETYLGLUCOSAMINYLTRANSFERASE-LIKE PROTEIN 1"/>
    <property type="match status" value="1"/>
</dbReference>
<keyword evidence="2" id="KW-0808">Transferase</keyword>
<comment type="caution">
    <text evidence="2">The sequence shown here is derived from an EMBL/GenBank/DDBJ whole genome shotgun (WGS) entry which is preliminary data.</text>
</comment>
<dbReference type="AlphaFoldDB" id="A0A5D0IUF8"/>
<protein>
    <submittedName>
        <fullName evidence="2">Glycosyltransferase family 2 protein</fullName>
    </submittedName>
</protein>
<dbReference type="GO" id="GO:0016758">
    <property type="term" value="F:hexosyltransferase activity"/>
    <property type="evidence" value="ECO:0007669"/>
    <property type="project" value="UniProtKB-ARBA"/>
</dbReference>
<dbReference type="InterPro" id="IPR001173">
    <property type="entry name" value="Glyco_trans_2-like"/>
</dbReference>
<evidence type="ECO:0000313" key="3">
    <source>
        <dbReference type="Proteomes" id="UP000323930"/>
    </source>
</evidence>
<dbReference type="SUPFAM" id="SSF53448">
    <property type="entry name" value="Nucleotide-diphospho-sugar transferases"/>
    <property type="match status" value="1"/>
</dbReference>
<dbReference type="Proteomes" id="UP000323930">
    <property type="component" value="Unassembled WGS sequence"/>
</dbReference>
<organism evidence="2 3">
    <name type="scientific">Seonamhaeicola marinus</name>
    <dbReference type="NCBI Taxonomy" id="1912246"/>
    <lineage>
        <taxon>Bacteria</taxon>
        <taxon>Pseudomonadati</taxon>
        <taxon>Bacteroidota</taxon>
        <taxon>Flavobacteriia</taxon>
        <taxon>Flavobacteriales</taxon>
        <taxon>Flavobacteriaceae</taxon>
    </lineage>
</organism>
<gene>
    <name evidence="2" type="ORF">FUA24_04495</name>
</gene>
<dbReference type="OrthoDB" id="6307329at2"/>
<reference evidence="2 3" key="1">
    <citation type="submission" date="2019-08" db="EMBL/GenBank/DDBJ databases">
        <title>Seonamhaeicola sediminis sp. nov., isolated from marine sediment.</title>
        <authorList>
            <person name="Cao W.R."/>
        </authorList>
    </citation>
    <scope>NUCLEOTIDE SEQUENCE [LARGE SCALE GENOMIC DNA]</scope>
    <source>
        <strain evidence="2 3">B011</strain>
    </source>
</reference>
<keyword evidence="3" id="KW-1185">Reference proteome</keyword>
<dbReference type="RefSeq" id="WP_148540215.1">
    <property type="nucleotide sequence ID" value="NZ_VSDQ01000332.1"/>
</dbReference>
<dbReference type="CDD" id="cd00761">
    <property type="entry name" value="Glyco_tranf_GTA_type"/>
    <property type="match status" value="1"/>
</dbReference>
<dbReference type="Pfam" id="PF00535">
    <property type="entry name" value="Glycos_transf_2"/>
    <property type="match status" value="1"/>
</dbReference>
<dbReference type="InterPro" id="IPR029044">
    <property type="entry name" value="Nucleotide-diphossugar_trans"/>
</dbReference>
<dbReference type="PANTHER" id="PTHR22916">
    <property type="entry name" value="GLYCOSYLTRANSFERASE"/>
    <property type="match status" value="1"/>
</dbReference>
<accession>A0A5D0IUF8</accession>
<dbReference type="Gene3D" id="3.90.550.10">
    <property type="entry name" value="Spore Coat Polysaccharide Biosynthesis Protein SpsA, Chain A"/>
    <property type="match status" value="1"/>
</dbReference>
<dbReference type="EMBL" id="VSDQ01000332">
    <property type="protein sequence ID" value="TYA86791.1"/>
    <property type="molecule type" value="Genomic_DNA"/>
</dbReference>
<evidence type="ECO:0000313" key="2">
    <source>
        <dbReference type="EMBL" id="TYA86791.1"/>
    </source>
</evidence>
<feature type="domain" description="Glycosyltransferase 2-like" evidence="1">
    <location>
        <begin position="6"/>
        <end position="140"/>
    </location>
</feature>
<name>A0A5D0IUF8_9FLAO</name>